<keyword evidence="3 5" id="KW-1133">Transmembrane helix</keyword>
<evidence type="ECO:0000256" key="4">
    <source>
        <dbReference type="ARBA" id="ARBA00023136"/>
    </source>
</evidence>
<feature type="transmembrane region" description="Helical" evidence="5">
    <location>
        <begin position="12"/>
        <end position="37"/>
    </location>
</feature>
<name>A0ABY5ZQR6_9BACT</name>
<feature type="domain" description="Mechanosensitive ion channel MscS" evidence="6">
    <location>
        <begin position="176"/>
        <end position="243"/>
    </location>
</feature>
<proteinExistence type="predicted"/>
<evidence type="ECO:0000313" key="7">
    <source>
        <dbReference type="EMBL" id="UWZ81026.1"/>
    </source>
</evidence>
<feature type="transmembrane region" description="Helical" evidence="5">
    <location>
        <begin position="156"/>
        <end position="173"/>
    </location>
</feature>
<feature type="transmembrane region" description="Helical" evidence="5">
    <location>
        <begin position="58"/>
        <end position="75"/>
    </location>
</feature>
<dbReference type="Proteomes" id="UP001060414">
    <property type="component" value="Chromosome"/>
</dbReference>
<evidence type="ECO:0000259" key="6">
    <source>
        <dbReference type="Pfam" id="PF00924"/>
    </source>
</evidence>
<accession>A0ABY5ZQR6</accession>
<dbReference type="InterPro" id="IPR023408">
    <property type="entry name" value="MscS_beta-dom_sf"/>
</dbReference>
<dbReference type="PANTHER" id="PTHR30414">
    <property type="entry name" value="MINICONDUCTANCE MECHANOSENSITIVE CHANNEL YBDG"/>
    <property type="match status" value="1"/>
</dbReference>
<protein>
    <submittedName>
        <fullName evidence="7">Mechanosensitive ion channel family protein</fullName>
    </submittedName>
</protein>
<dbReference type="InterPro" id="IPR006685">
    <property type="entry name" value="MscS_channel_2nd"/>
</dbReference>
<feature type="transmembrane region" description="Helical" evidence="5">
    <location>
        <begin position="95"/>
        <end position="117"/>
    </location>
</feature>
<organism evidence="7 8">
    <name type="scientific">Geoalkalibacter halelectricus</name>
    <dbReference type="NCBI Taxonomy" id="2847045"/>
    <lineage>
        <taxon>Bacteria</taxon>
        <taxon>Pseudomonadati</taxon>
        <taxon>Thermodesulfobacteriota</taxon>
        <taxon>Desulfuromonadia</taxon>
        <taxon>Desulfuromonadales</taxon>
        <taxon>Geoalkalibacteraceae</taxon>
        <taxon>Geoalkalibacter</taxon>
    </lineage>
</organism>
<dbReference type="RefSeq" id="WP_260749396.1">
    <property type="nucleotide sequence ID" value="NZ_CP092109.1"/>
</dbReference>
<dbReference type="PANTHER" id="PTHR30414:SF0">
    <property type="entry name" value="MINICONDUCTANCE MECHANOSENSITIVE CHANNEL YBDG"/>
    <property type="match status" value="1"/>
</dbReference>
<evidence type="ECO:0000256" key="3">
    <source>
        <dbReference type="ARBA" id="ARBA00022989"/>
    </source>
</evidence>
<evidence type="ECO:0000313" key="8">
    <source>
        <dbReference type="Proteomes" id="UP001060414"/>
    </source>
</evidence>
<dbReference type="SUPFAM" id="SSF50182">
    <property type="entry name" value="Sm-like ribonucleoproteins"/>
    <property type="match status" value="1"/>
</dbReference>
<feature type="transmembrane region" description="Helical" evidence="5">
    <location>
        <begin position="129"/>
        <end position="150"/>
    </location>
</feature>
<sequence length="417" mass="47161">MEDFFMVQDFMQHLPVVILAACVLVSYYLARWILVPVANKLVERSPVKWDNLLAQRRVFIRAAHLVPAIVLALGLPLALDEALDVYGLISRLNNVYFILVGYWVFEGLLNVAMDIYLESPARRHLPIRGLAQAVKLVVFLLCLILALSQIADRSPVFFISGLGAVTAILLFIFKDPLLGLVAGVQITTMDLVRTGDWIEMPKHGADGDVIDVSLTTVRVQNWDRTITAIPAYELVSSSFKNWRGMRDSGGRRIKRAIAVDINSVRFIDHELLERFKGIRLLRPYLEQKVRDLEDHNRRHVSDEEFRVLANGRRLTNIGTFRAYCVAYLRNHSHIHQGLTFLVRQLAPTAEGLPLEIYVFVNDTRWDFYEGVQADIFDHLFAVLPEFGLRAFQLPSGRDVAEVGKALFPSGARAGSLD</sequence>
<evidence type="ECO:0000256" key="5">
    <source>
        <dbReference type="SAM" id="Phobius"/>
    </source>
</evidence>
<evidence type="ECO:0000256" key="2">
    <source>
        <dbReference type="ARBA" id="ARBA00022692"/>
    </source>
</evidence>
<gene>
    <name evidence="7" type="ORF">L9S41_06430</name>
</gene>
<evidence type="ECO:0000256" key="1">
    <source>
        <dbReference type="ARBA" id="ARBA00004370"/>
    </source>
</evidence>
<keyword evidence="2 5" id="KW-0812">Transmembrane</keyword>
<keyword evidence="8" id="KW-1185">Reference proteome</keyword>
<dbReference type="InterPro" id="IPR030192">
    <property type="entry name" value="YbdG"/>
</dbReference>
<dbReference type="InterPro" id="IPR010920">
    <property type="entry name" value="LSM_dom_sf"/>
</dbReference>
<comment type="subcellular location">
    <subcellularLocation>
        <location evidence="1">Membrane</location>
    </subcellularLocation>
</comment>
<dbReference type="EMBL" id="CP092109">
    <property type="protein sequence ID" value="UWZ81026.1"/>
    <property type="molecule type" value="Genomic_DNA"/>
</dbReference>
<dbReference type="Pfam" id="PF00924">
    <property type="entry name" value="MS_channel_2nd"/>
    <property type="match status" value="1"/>
</dbReference>
<reference evidence="7" key="1">
    <citation type="journal article" date="2022" name="Environ. Microbiol.">
        <title>Geoalkalibacter halelectricus SAP #1 sp. nov. possessing extracellular electron transfer and mineral#reducing capabilities from a haloalkaline environment.</title>
        <authorList>
            <person name="Yadav S."/>
            <person name="Singh R."/>
            <person name="Sundharam S.S."/>
            <person name="Chaudhary S."/>
            <person name="Krishnamurthi S."/>
            <person name="Patil S.A."/>
        </authorList>
    </citation>
    <scope>NUCLEOTIDE SEQUENCE</scope>
    <source>
        <strain evidence="7">SAP-1</strain>
    </source>
</reference>
<dbReference type="Gene3D" id="2.30.30.60">
    <property type="match status" value="1"/>
</dbReference>
<keyword evidence="4 5" id="KW-0472">Membrane</keyword>